<reference evidence="2 3" key="1">
    <citation type="submission" date="2015-02" db="EMBL/GenBank/DDBJ databases">
        <authorList>
            <person name="Ju K.-S."/>
            <person name="Doroghazi J.R."/>
            <person name="Metcalf W."/>
        </authorList>
    </citation>
    <scope>NUCLEOTIDE SEQUENCE [LARGE SCALE GENOMIC DNA]</scope>
    <source>
        <strain evidence="2 3">NRRL B-16140</strain>
    </source>
</reference>
<keyword evidence="1" id="KW-0732">Signal</keyword>
<dbReference type="EMBL" id="JYJG01000119">
    <property type="protein sequence ID" value="KJK47999.1"/>
    <property type="molecule type" value="Genomic_DNA"/>
</dbReference>
<evidence type="ECO:0000313" key="3">
    <source>
        <dbReference type="Proteomes" id="UP000033393"/>
    </source>
</evidence>
<evidence type="ECO:0000256" key="1">
    <source>
        <dbReference type="SAM" id="SignalP"/>
    </source>
</evidence>
<proteinExistence type="predicted"/>
<sequence length="120" mass="13024">MGVEMKFSKVCAAVTMTIAAAASVLSVPASAAPAGDGPQIVRTQAAEGVTTCTIERVFRVWWKWDPNGKSEGFYDRGQTVDTYNYGWDSNGLAYYQGDPWGARQQGIWIPAYAFGKPCFG</sequence>
<name>A0A0F0GX21_LENAE</name>
<comment type="caution">
    <text evidence="2">The sequence shown here is derived from an EMBL/GenBank/DDBJ whole genome shotgun (WGS) entry which is preliminary data.</text>
</comment>
<gene>
    <name evidence="2" type="ORF">UK23_18275</name>
</gene>
<feature type="chain" id="PRO_5002441780" evidence="1">
    <location>
        <begin position="32"/>
        <end position="120"/>
    </location>
</feature>
<evidence type="ECO:0000313" key="2">
    <source>
        <dbReference type="EMBL" id="KJK47999.1"/>
    </source>
</evidence>
<dbReference type="Proteomes" id="UP000033393">
    <property type="component" value="Unassembled WGS sequence"/>
</dbReference>
<keyword evidence="3" id="KW-1185">Reference proteome</keyword>
<organism evidence="2 3">
    <name type="scientific">Lentzea aerocolonigenes</name>
    <name type="common">Lechevalieria aerocolonigenes</name>
    <name type="synonym">Saccharothrix aerocolonigenes</name>
    <dbReference type="NCBI Taxonomy" id="68170"/>
    <lineage>
        <taxon>Bacteria</taxon>
        <taxon>Bacillati</taxon>
        <taxon>Actinomycetota</taxon>
        <taxon>Actinomycetes</taxon>
        <taxon>Pseudonocardiales</taxon>
        <taxon>Pseudonocardiaceae</taxon>
        <taxon>Lentzea</taxon>
    </lineage>
</organism>
<accession>A0A0F0GX21</accession>
<protein>
    <submittedName>
        <fullName evidence="2">Uncharacterized protein</fullName>
    </submittedName>
</protein>
<feature type="signal peptide" evidence="1">
    <location>
        <begin position="1"/>
        <end position="31"/>
    </location>
</feature>
<dbReference type="AlphaFoldDB" id="A0A0F0GX21"/>
<dbReference type="PATRIC" id="fig|68170.10.peg.4556"/>